<dbReference type="EMBL" id="CP003179">
    <property type="protein sequence ID" value="AEW03644.1"/>
    <property type="molecule type" value="Genomic_DNA"/>
</dbReference>
<dbReference type="STRING" id="679936.Sulac_0070"/>
<evidence type="ECO:0000313" key="6">
    <source>
        <dbReference type="Proteomes" id="UP000005439"/>
    </source>
</evidence>
<dbReference type="GO" id="GO:0005737">
    <property type="term" value="C:cytoplasm"/>
    <property type="evidence" value="ECO:0007669"/>
    <property type="project" value="UniProtKB-SubCell"/>
</dbReference>
<protein>
    <submittedName>
        <fullName evidence="5">StbA family protein</fullName>
    </submittedName>
</protein>
<keyword evidence="4" id="KW-0067">ATP-binding</keyword>
<reference evidence="6" key="1">
    <citation type="submission" date="2011-12" db="EMBL/GenBank/DDBJ databases">
        <title>The complete genome of chromosome of Sulfobacillus acidophilus DSM 10332.</title>
        <authorList>
            <person name="Lucas S."/>
            <person name="Han J."/>
            <person name="Lapidus A."/>
            <person name="Bruce D."/>
            <person name="Goodwin L."/>
            <person name="Pitluck S."/>
            <person name="Peters L."/>
            <person name="Kyrpides N."/>
            <person name="Mavromatis K."/>
            <person name="Ivanova N."/>
            <person name="Mikhailova N."/>
            <person name="Chertkov O."/>
            <person name="Saunders E."/>
            <person name="Detter J.C."/>
            <person name="Tapia R."/>
            <person name="Han C."/>
            <person name="Land M."/>
            <person name="Hauser L."/>
            <person name="Markowitz V."/>
            <person name="Cheng J.-F."/>
            <person name="Hugenholtz P."/>
            <person name="Woyke T."/>
            <person name="Wu D."/>
            <person name="Pukall R."/>
            <person name="Gehrich-Schroeter G."/>
            <person name="Schneider S."/>
            <person name="Klenk H.-P."/>
            <person name="Eisen J.A."/>
        </authorList>
    </citation>
    <scope>NUCLEOTIDE SEQUENCE [LARGE SCALE GENOMIC DNA]</scope>
    <source>
        <strain evidence="6">ATCC 700253 / DSM 10332 / NAL</strain>
    </source>
</reference>
<dbReference type="InterPro" id="IPR056546">
    <property type="entry name" value="MreB_MamK-like"/>
</dbReference>
<evidence type="ECO:0000256" key="4">
    <source>
        <dbReference type="ARBA" id="ARBA00022840"/>
    </source>
</evidence>
<dbReference type="PATRIC" id="fig|679936.5.peg.75"/>
<dbReference type="AlphaFoldDB" id="G8TVK5"/>
<organism evidence="5 6">
    <name type="scientific">Sulfobacillus acidophilus (strain ATCC 700253 / DSM 10332 / NAL)</name>
    <dbReference type="NCBI Taxonomy" id="679936"/>
    <lineage>
        <taxon>Bacteria</taxon>
        <taxon>Bacillati</taxon>
        <taxon>Bacillota</taxon>
        <taxon>Clostridia</taxon>
        <taxon>Eubacteriales</taxon>
        <taxon>Clostridiales Family XVII. Incertae Sedis</taxon>
        <taxon>Sulfobacillus</taxon>
    </lineage>
</organism>
<evidence type="ECO:0000256" key="1">
    <source>
        <dbReference type="ARBA" id="ARBA00004496"/>
    </source>
</evidence>
<dbReference type="PANTHER" id="PTHR42749">
    <property type="entry name" value="CELL SHAPE-DETERMINING PROTEIN MREB"/>
    <property type="match status" value="1"/>
</dbReference>
<dbReference type="KEGG" id="sap:Sulac_0070"/>
<dbReference type="Gene3D" id="3.90.640.10">
    <property type="entry name" value="Actin, Chain A, domain 4"/>
    <property type="match status" value="1"/>
</dbReference>
<dbReference type="Gene3D" id="3.30.420.40">
    <property type="match status" value="2"/>
</dbReference>
<gene>
    <name evidence="5" type="ordered locus">Sulac_0070</name>
</gene>
<proteinExistence type="predicted"/>
<sequence>MSKLFVGVDFGTTNSTIAFVQPNGRISTNGPVPSLVAWENHQIVALGQKARDLTQRGSPPYPLRDLKMHLDSGIVRLGTTAVDVVDIISRYLKSLFSNAGYGTTDVQVVAGTPVRVSRKHRENLREAFRRAGIPSVQLIYEPTAALLGAMRNISQLISETVLVVDWGGGTLDLALIRIDEDHGFRELGVDGDVNDLGGSQMDHEIVRQLLQKSAAAKKAVESIPSGYAILLETIERLKVYFLEDPEASRQLVSGLPVQVYLDSDLVMSVIQNFARRARTAVENMLAKMQINPTDITKIFFAGGVSQSSVVRDEIMALFPDAEEIHDDNPQLSTGIGCAKLAQTPFSLELAADFAVRQSDDSSFVLLKKGQSVSQNRYRQVDFMVTDVTADEAVFDFGLHHRTPGATSMWSVDSEGFQSVRQTFIRVGQPELPRAKNIPDIVHVFTGLDENLSVAVYLKAQRSEASVQDFITGIPLTVRLGEPQ</sequence>
<dbReference type="Proteomes" id="UP000005439">
    <property type="component" value="Chromosome"/>
</dbReference>
<accession>G8TVK5</accession>
<dbReference type="SMR" id="G8TVK5"/>
<dbReference type="SUPFAM" id="SSF53067">
    <property type="entry name" value="Actin-like ATPase domain"/>
    <property type="match status" value="1"/>
</dbReference>
<dbReference type="PANTHER" id="PTHR42749:SF1">
    <property type="entry name" value="CELL SHAPE-DETERMINING PROTEIN MREB"/>
    <property type="match status" value="1"/>
</dbReference>
<dbReference type="GO" id="GO:0005524">
    <property type="term" value="F:ATP binding"/>
    <property type="evidence" value="ECO:0007669"/>
    <property type="project" value="UniProtKB-KW"/>
</dbReference>
<evidence type="ECO:0000313" key="5">
    <source>
        <dbReference type="EMBL" id="AEW03644.1"/>
    </source>
</evidence>
<evidence type="ECO:0000256" key="2">
    <source>
        <dbReference type="ARBA" id="ARBA00022490"/>
    </source>
</evidence>
<dbReference type="PRINTS" id="PR00301">
    <property type="entry name" value="HEATSHOCK70"/>
</dbReference>
<keyword evidence="2" id="KW-0963">Cytoplasm</keyword>
<evidence type="ECO:0000256" key="3">
    <source>
        <dbReference type="ARBA" id="ARBA00022741"/>
    </source>
</evidence>
<keyword evidence="6" id="KW-1185">Reference proteome</keyword>
<comment type="subcellular location">
    <subcellularLocation>
        <location evidence="1">Cytoplasm</location>
    </subcellularLocation>
</comment>
<dbReference type="HOGENOM" id="CLU_559901_0_0_9"/>
<reference evidence="5 6" key="2">
    <citation type="journal article" date="2012" name="Stand. Genomic Sci.">
        <title>Complete genome sequence of the moderately thermophilic mineral-sulfide-oxidizing firmicute Sulfobacillus acidophilus type strain (NAL(T)).</title>
        <authorList>
            <person name="Anderson I."/>
            <person name="Chertkov O."/>
            <person name="Chen A."/>
            <person name="Saunders E."/>
            <person name="Lapidus A."/>
            <person name="Nolan M."/>
            <person name="Lucas S."/>
            <person name="Hammon N."/>
            <person name="Deshpande S."/>
            <person name="Cheng J.F."/>
            <person name="Han C."/>
            <person name="Tapia R."/>
            <person name="Goodwin L.A."/>
            <person name="Pitluck S."/>
            <person name="Liolios K."/>
            <person name="Pagani I."/>
            <person name="Ivanova N."/>
            <person name="Mikhailova N."/>
            <person name="Pati A."/>
            <person name="Palaniappan K."/>
            <person name="Land M."/>
            <person name="Pan C."/>
            <person name="Rohde M."/>
            <person name="Pukall R."/>
            <person name="Goker M."/>
            <person name="Detter J.C."/>
            <person name="Woyke T."/>
            <person name="Bristow J."/>
            <person name="Eisen J.A."/>
            <person name="Markowitz V."/>
            <person name="Hugenholtz P."/>
            <person name="Kyrpides N.C."/>
            <person name="Klenk H.P."/>
            <person name="Mavromatis K."/>
        </authorList>
    </citation>
    <scope>NUCLEOTIDE SEQUENCE [LARGE SCALE GENOMIC DNA]</scope>
    <source>
        <strain evidence="6">ATCC 700253 / DSM 10332 / NAL</strain>
    </source>
</reference>
<keyword evidence="3" id="KW-0547">Nucleotide-binding</keyword>
<dbReference type="Pfam" id="PF06723">
    <property type="entry name" value="MreB_Mbl"/>
    <property type="match status" value="1"/>
</dbReference>
<dbReference type="InterPro" id="IPR043129">
    <property type="entry name" value="ATPase_NBD"/>
</dbReference>
<name>G8TVK5_SULAD</name>